<proteinExistence type="predicted"/>
<dbReference type="InterPro" id="IPR011008">
    <property type="entry name" value="Dimeric_a/b-barrel"/>
</dbReference>
<dbReference type="RefSeq" id="WP_154308703.1">
    <property type="nucleotide sequence ID" value="NZ_WKKI01000030.1"/>
</dbReference>
<dbReference type="Proteomes" id="UP000448867">
    <property type="component" value="Unassembled WGS sequence"/>
</dbReference>
<dbReference type="InterPro" id="IPR050404">
    <property type="entry name" value="Heme-degrading_MO"/>
</dbReference>
<organism evidence="2 3">
    <name type="scientific">Metabacillus lacus</name>
    <dbReference type="NCBI Taxonomy" id="1983721"/>
    <lineage>
        <taxon>Bacteria</taxon>
        <taxon>Bacillati</taxon>
        <taxon>Bacillota</taxon>
        <taxon>Bacilli</taxon>
        <taxon>Bacillales</taxon>
        <taxon>Bacillaceae</taxon>
        <taxon>Metabacillus</taxon>
    </lineage>
</organism>
<dbReference type="AlphaFoldDB" id="A0A7X2LY50"/>
<keyword evidence="2" id="KW-0503">Monooxygenase</keyword>
<dbReference type="PANTHER" id="PTHR34474:SF1">
    <property type="entry name" value="HEME-DEGRADING MONOOXYGENASE HMOA"/>
    <property type="match status" value="1"/>
</dbReference>
<evidence type="ECO:0000313" key="3">
    <source>
        <dbReference type="Proteomes" id="UP000448867"/>
    </source>
</evidence>
<dbReference type="PROSITE" id="PS51725">
    <property type="entry name" value="ABM"/>
    <property type="match status" value="1"/>
</dbReference>
<dbReference type="GO" id="GO:0004497">
    <property type="term" value="F:monooxygenase activity"/>
    <property type="evidence" value="ECO:0007669"/>
    <property type="project" value="UniProtKB-KW"/>
</dbReference>
<dbReference type="EMBL" id="WKKI01000030">
    <property type="protein sequence ID" value="MRX73235.1"/>
    <property type="molecule type" value="Genomic_DNA"/>
</dbReference>
<comment type="caution">
    <text evidence="2">The sequence shown here is derived from an EMBL/GenBank/DDBJ whole genome shotgun (WGS) entry which is preliminary data.</text>
</comment>
<dbReference type="Pfam" id="PF03992">
    <property type="entry name" value="ABM"/>
    <property type="match status" value="1"/>
</dbReference>
<dbReference type="InterPro" id="IPR007138">
    <property type="entry name" value="ABM_dom"/>
</dbReference>
<feature type="domain" description="ABM" evidence="1">
    <location>
        <begin position="2"/>
        <end position="99"/>
    </location>
</feature>
<gene>
    <name evidence="2" type="ORF">GJU40_13895</name>
</gene>
<evidence type="ECO:0000259" key="1">
    <source>
        <dbReference type="PROSITE" id="PS51725"/>
    </source>
</evidence>
<keyword evidence="2" id="KW-0560">Oxidoreductase</keyword>
<keyword evidence="3" id="KW-1185">Reference proteome</keyword>
<dbReference type="SUPFAM" id="SSF54909">
    <property type="entry name" value="Dimeric alpha+beta barrel"/>
    <property type="match status" value="1"/>
</dbReference>
<name>A0A7X2LY50_9BACI</name>
<accession>A0A7X2LY50</accession>
<dbReference type="Gene3D" id="3.30.70.100">
    <property type="match status" value="1"/>
</dbReference>
<dbReference type="OrthoDB" id="1645001at2"/>
<evidence type="ECO:0000313" key="2">
    <source>
        <dbReference type="EMBL" id="MRX73235.1"/>
    </source>
</evidence>
<protein>
    <submittedName>
        <fullName evidence="2">Antibiotic biosynthesis monooxygenase</fullName>
    </submittedName>
</protein>
<reference evidence="2 3" key="1">
    <citation type="submission" date="2019-11" db="EMBL/GenBank/DDBJ databases">
        <title>Bacillus lacus genome.</title>
        <authorList>
            <person name="Allen C.J."/>
            <person name="Newman J.D."/>
        </authorList>
    </citation>
    <scope>NUCLEOTIDE SEQUENCE [LARGE SCALE GENOMIC DNA]</scope>
    <source>
        <strain evidence="2 3">KCTC 33946</strain>
    </source>
</reference>
<sequence length="110" mass="12740">MFIQLKTITVLEGHAERMTERFAGEGIIEQQLGFVDLHVMKKKQRRGDEEVVVMIRWESEEAWKAWETSDVHLAGHKARRGVPQPEFILDSKQDTYHVMGSKTFKGSEII</sequence>
<dbReference type="PANTHER" id="PTHR34474">
    <property type="entry name" value="SIGNAL TRANSDUCTION PROTEIN TRAP"/>
    <property type="match status" value="1"/>
</dbReference>